<evidence type="ECO:0000313" key="1">
    <source>
        <dbReference type="EMBL" id="RGP57127.1"/>
    </source>
</evidence>
<reference evidence="1 2" key="1">
    <citation type="journal article" date="2018" name="Syst. Appl. Microbiol.">
        <title>Pseudomonas gallaeciensis sp. nov., isolated from crude-oil-contaminated intertidal sand samples after the Prestige oil spill.</title>
        <authorList>
            <person name="Mulet M."/>
            <person name="Sanchez D."/>
            <person name="Rodriguez A.C."/>
            <person name="Nogales B."/>
            <person name="Bosch R."/>
            <person name="Busquets A."/>
            <person name="Gomila M."/>
            <person name="Lalucat J."/>
            <person name="Garcia-Valdes E."/>
        </authorList>
    </citation>
    <scope>NUCLEOTIDE SEQUENCE [LARGE SCALE GENOMIC DNA]</scope>
    <source>
        <strain evidence="1 2">V113</strain>
    </source>
</reference>
<dbReference type="InterPro" id="IPR046634">
    <property type="entry name" value="DUF6746"/>
</dbReference>
<dbReference type="Proteomes" id="UP000265411">
    <property type="component" value="Unassembled WGS sequence"/>
</dbReference>
<dbReference type="EMBL" id="LMAZ01000001">
    <property type="protein sequence ID" value="RGP57127.1"/>
    <property type="molecule type" value="Genomic_DNA"/>
</dbReference>
<name>A0A395RAI8_9PSED</name>
<organism evidence="1 2">
    <name type="scientific">Pseudomonas abyssi</name>
    <dbReference type="NCBI Taxonomy" id="170540"/>
    <lineage>
        <taxon>Bacteria</taxon>
        <taxon>Pseudomonadati</taxon>
        <taxon>Pseudomonadota</taxon>
        <taxon>Gammaproteobacteria</taxon>
        <taxon>Pseudomonadales</taxon>
        <taxon>Pseudomonadaceae</taxon>
        <taxon>Pseudomonas</taxon>
    </lineage>
</organism>
<keyword evidence="2" id="KW-1185">Reference proteome</keyword>
<gene>
    <name evidence="1" type="ORF">ASB58_07295</name>
</gene>
<accession>A0A395RAI8</accession>
<evidence type="ECO:0000313" key="2">
    <source>
        <dbReference type="Proteomes" id="UP000265411"/>
    </source>
</evidence>
<proteinExistence type="predicted"/>
<sequence length="133" mass="14495">MSLIITCEIAMKVYLVPVSLTVSMMSPAVLASQHPAPQQAHARQSAVVQLQEHSRSLAQLLQQPVDVQALSQLEELSYQLEGDLLALGSAWSRVAEPLESLHQAVELGDPDAAQRHARGYLEAMSNWQTGRLG</sequence>
<dbReference type="AlphaFoldDB" id="A0A395RAI8"/>
<comment type="caution">
    <text evidence="1">The sequence shown here is derived from an EMBL/GenBank/DDBJ whole genome shotgun (WGS) entry which is preliminary data.</text>
</comment>
<dbReference type="Pfam" id="PF20531">
    <property type="entry name" value="DUF6746"/>
    <property type="match status" value="1"/>
</dbReference>
<protein>
    <submittedName>
        <fullName evidence="1">Uncharacterized protein</fullName>
    </submittedName>
</protein>